<dbReference type="PROSITE" id="PS51330">
    <property type="entry name" value="DHFR_2"/>
    <property type="match status" value="1"/>
</dbReference>
<keyword evidence="6" id="KW-0560">Oxidoreductase</keyword>
<dbReference type="GO" id="GO:0046452">
    <property type="term" value="P:dihydrofolate metabolic process"/>
    <property type="evidence" value="ECO:0007669"/>
    <property type="project" value="TreeGrafter"/>
</dbReference>
<dbReference type="Gene3D" id="3.40.430.10">
    <property type="entry name" value="Dihydrofolate Reductase, subunit A"/>
    <property type="match status" value="1"/>
</dbReference>
<evidence type="ECO:0000256" key="3">
    <source>
        <dbReference type="ARBA" id="ARBA00012856"/>
    </source>
</evidence>
<dbReference type="GO" id="GO:0046655">
    <property type="term" value="P:folic acid metabolic process"/>
    <property type="evidence" value="ECO:0007669"/>
    <property type="project" value="TreeGrafter"/>
</dbReference>
<feature type="domain" description="DHFR" evidence="9">
    <location>
        <begin position="4"/>
        <end position="184"/>
    </location>
</feature>
<evidence type="ECO:0000313" key="12">
    <source>
        <dbReference type="Proteomes" id="UP000124292"/>
    </source>
</evidence>
<dbReference type="EC" id="1.5.1.3" evidence="3"/>
<evidence type="ECO:0000313" key="11">
    <source>
        <dbReference type="EMBL" id="AEW87698.1"/>
    </source>
</evidence>
<evidence type="ECO:0000256" key="5">
    <source>
        <dbReference type="ARBA" id="ARBA00022857"/>
    </source>
</evidence>
<evidence type="ECO:0000256" key="8">
    <source>
        <dbReference type="RuleBase" id="RU004474"/>
    </source>
</evidence>
<evidence type="ECO:0000259" key="9">
    <source>
        <dbReference type="PROSITE" id="PS51330"/>
    </source>
</evidence>
<accession>G9JM11</accession>
<dbReference type="CDD" id="cd00209">
    <property type="entry name" value="DHFR"/>
    <property type="match status" value="1"/>
</dbReference>
<dbReference type="SUPFAM" id="SSF53597">
    <property type="entry name" value="Dihydrofolate reductase-like"/>
    <property type="match status" value="1"/>
</dbReference>
<sequence>MDITVNCIVAVDKQLGIGKNGTMPWPYLKNEMMYFQKMTSTPSVIGEKNVVIMGKRTWFSIPEKKRPLANRINIILSRELREPPKGAHFLARTLDDAFNFYRQYKLTKQLNTVWVIGGKSVYESVLNYECSLKLYITRIMESFDCDVFFPSINFTEYTMLSELPGKDTNFEENGIKYKFQVYEKRLINKAVTQ</sequence>
<dbReference type="GO" id="GO:0004146">
    <property type="term" value="F:dihydrofolate reductase activity"/>
    <property type="evidence" value="ECO:0007669"/>
    <property type="project" value="UniProtKB-EC"/>
</dbReference>
<dbReference type="InterPro" id="IPR001796">
    <property type="entry name" value="DHFR_dom"/>
</dbReference>
<dbReference type="PROSITE" id="PS00075">
    <property type="entry name" value="DHFR_1"/>
    <property type="match status" value="1"/>
</dbReference>
<dbReference type="EMBL" id="JN885136">
    <property type="protein sequence ID" value="AEW87528.1"/>
    <property type="molecule type" value="Genomic_DNA"/>
</dbReference>
<dbReference type="KEGG" id="vg:3416435"/>
<dbReference type="PANTHER" id="PTHR48069:SF6">
    <property type="entry name" value="DIHYDROFOLATE REDUCTASE"/>
    <property type="match status" value="1"/>
</dbReference>
<dbReference type="GO" id="GO:0046654">
    <property type="term" value="P:tetrahydrofolate biosynthetic process"/>
    <property type="evidence" value="ECO:0007669"/>
    <property type="project" value="InterPro"/>
</dbReference>
<keyword evidence="5" id="KW-0521">NADP</keyword>
<evidence type="ECO:0000256" key="2">
    <source>
        <dbReference type="ARBA" id="ARBA00009539"/>
    </source>
</evidence>
<evidence type="ECO:0000256" key="7">
    <source>
        <dbReference type="ARBA" id="ARBA00067207"/>
    </source>
</evidence>
<comment type="similarity">
    <text evidence="2 8">Belongs to the dihydrofolate reductase family.</text>
</comment>
<name>G9JM11_9GAMA</name>
<dbReference type="InterPro" id="IPR017925">
    <property type="entry name" value="DHFR_CS"/>
</dbReference>
<evidence type="ECO:0000256" key="6">
    <source>
        <dbReference type="ARBA" id="ARBA00023002"/>
    </source>
</evidence>
<dbReference type="PANTHER" id="PTHR48069">
    <property type="entry name" value="DIHYDROFOLATE REDUCTASE"/>
    <property type="match status" value="1"/>
</dbReference>
<dbReference type="GeneID" id="3416435"/>
<protein>
    <recommendedName>
        <fullName evidence="7">Viral dihydrofolate reductase</fullName>
        <ecNumber evidence="3">1.5.1.3</ecNumber>
    </recommendedName>
</protein>
<evidence type="ECO:0000313" key="13">
    <source>
        <dbReference type="Proteomes" id="UP000133219"/>
    </source>
</evidence>
<proteinExistence type="inferred from homology"/>
<dbReference type="FunFam" id="3.40.430.10:FF:000002">
    <property type="entry name" value="Dihydrofolate reductase"/>
    <property type="match status" value="1"/>
</dbReference>
<dbReference type="Pfam" id="PF00186">
    <property type="entry name" value="DHFR_1"/>
    <property type="match status" value="1"/>
</dbReference>
<reference evidence="12 13" key="1">
    <citation type="journal article" date="2013" name="J. Virol.">
        <title>Genomic characterization of Japanese macaque rhadinovirus, a novel herpesvirus isolated from a nonhuman primate with a spontaneous inflammatory demyelinating disease.</title>
        <authorList>
            <person name="Estep R.D."/>
            <person name="Hansen S.G."/>
            <person name="Rogers K.S."/>
            <person name="Axthelm M.K."/>
            <person name="Wong S.W."/>
        </authorList>
    </citation>
    <scope>NUCLEOTIDE SEQUENCE [LARGE SCALE GENOMIC DNA]</scope>
    <source>
        <strain evidence="11">12E2</strain>
        <strain evidence="10">3A1</strain>
    </source>
</reference>
<evidence type="ECO:0000256" key="1">
    <source>
        <dbReference type="ARBA" id="ARBA00004903"/>
    </source>
</evidence>
<dbReference type="Proteomes" id="UP000124292">
    <property type="component" value="Genome"/>
</dbReference>
<dbReference type="GO" id="GO:0050661">
    <property type="term" value="F:NADP binding"/>
    <property type="evidence" value="ECO:0007669"/>
    <property type="project" value="InterPro"/>
</dbReference>
<dbReference type="GO" id="GO:0006730">
    <property type="term" value="P:one-carbon metabolic process"/>
    <property type="evidence" value="ECO:0007669"/>
    <property type="project" value="UniProtKB-KW"/>
</dbReference>
<dbReference type="PRINTS" id="PR00070">
    <property type="entry name" value="DHFR"/>
</dbReference>
<keyword evidence="4" id="KW-0554">One-carbon metabolism</keyword>
<comment type="pathway">
    <text evidence="1">Cofactor biosynthesis; tetrahydrofolate biosynthesis; 5,6,7,8-tetrahydrofolate from 7,8-dihydrofolate: step 1/1.</text>
</comment>
<evidence type="ECO:0000313" key="10">
    <source>
        <dbReference type="EMBL" id="AEW87528.1"/>
    </source>
</evidence>
<dbReference type="Proteomes" id="UP000133219">
    <property type="component" value="Segment"/>
</dbReference>
<gene>
    <name evidence="10" type="ORF">JM3</name>
</gene>
<dbReference type="EMBL" id="JN885137">
    <property type="protein sequence ID" value="AEW87698.1"/>
    <property type="molecule type" value="Genomic_DNA"/>
</dbReference>
<organism evidence="10 13">
    <name type="scientific">Macaca fuscata rhadinovirus</name>
    <dbReference type="NCBI Taxonomy" id="272551"/>
    <lineage>
        <taxon>Viruses</taxon>
        <taxon>Duplodnaviria</taxon>
        <taxon>Heunggongvirae</taxon>
        <taxon>Peploviricota</taxon>
        <taxon>Herviviricetes</taxon>
        <taxon>Herpesvirales</taxon>
        <taxon>Orthoherpesviridae</taxon>
        <taxon>Gammaherpesvirinae</taxon>
        <taxon>Rhadinovirus</taxon>
        <taxon>Rhadinovirus macacinegamma11</taxon>
        <taxon>macacine gammaherpesvirus 11</taxon>
    </lineage>
</organism>
<dbReference type="RefSeq" id="YP_238306.1">
    <property type="nucleotide sequence ID" value="NC_007016.1"/>
</dbReference>
<dbReference type="InterPro" id="IPR024072">
    <property type="entry name" value="DHFR-like_dom_sf"/>
</dbReference>
<evidence type="ECO:0000256" key="4">
    <source>
        <dbReference type="ARBA" id="ARBA00022563"/>
    </source>
</evidence>
<dbReference type="InterPro" id="IPR012259">
    <property type="entry name" value="DHFR"/>
</dbReference>